<evidence type="ECO:0000256" key="15">
    <source>
        <dbReference type="ARBA" id="ARBA00044985"/>
    </source>
</evidence>
<dbReference type="AlphaFoldDB" id="A0A9P6YL62"/>
<comment type="catalytic activity">
    <reaction evidence="6">
        <text>L-lysyl-L-alpha-amino acid(out) = L-lysyl-L-alpha-amino acid(in)</text>
        <dbReference type="Rhea" id="RHEA:79387"/>
        <dbReference type="ChEBI" id="CHEBI:229965"/>
    </reaction>
</comment>
<comment type="catalytic activity">
    <reaction evidence="13">
        <text>L-alanyl-L-lysine(out) = L-alanyl-L-lysine(in)</text>
        <dbReference type="Rhea" id="RHEA:79415"/>
        <dbReference type="ChEBI" id="CHEBI:192470"/>
    </reaction>
</comment>
<protein>
    <recommendedName>
        <fullName evidence="15">Lysosomal dipeptide transporter MFSD1</fullName>
    </recommendedName>
    <alternativeName>
        <fullName evidence="16">Major facilitator superfamily domain-containing protein 1</fullName>
    </alternativeName>
</protein>
<evidence type="ECO:0000256" key="16">
    <source>
        <dbReference type="ARBA" id="ARBA00045018"/>
    </source>
</evidence>
<evidence type="ECO:0000256" key="11">
    <source>
        <dbReference type="ARBA" id="ARBA00044903"/>
    </source>
</evidence>
<evidence type="ECO:0000256" key="1">
    <source>
        <dbReference type="ARBA" id="ARBA00004141"/>
    </source>
</evidence>
<comment type="catalytic activity">
    <reaction evidence="7">
        <text>L-alpha-aminoacyl-L-lysine(out) = L-alpha-aminoacyl-L-lysine(in)</text>
        <dbReference type="Rhea" id="RHEA:79383"/>
        <dbReference type="ChEBI" id="CHEBI:229966"/>
    </reaction>
</comment>
<feature type="transmembrane region" description="Helical" evidence="20">
    <location>
        <begin position="343"/>
        <end position="363"/>
    </location>
</feature>
<feature type="transmembrane region" description="Helical" evidence="20">
    <location>
        <begin position="177"/>
        <end position="200"/>
    </location>
</feature>
<dbReference type="PANTHER" id="PTHR23512">
    <property type="entry name" value="MAJOR FACILITATOR SUPERFAMILY DOMAIN-CONTAINING PROTEIN 1"/>
    <property type="match status" value="1"/>
</dbReference>
<dbReference type="InterPro" id="IPR052187">
    <property type="entry name" value="MFSD1"/>
</dbReference>
<proteinExistence type="predicted"/>
<keyword evidence="20" id="KW-1133">Transmembrane helix</keyword>
<dbReference type="InterPro" id="IPR011701">
    <property type="entry name" value="MFS"/>
</dbReference>
<dbReference type="Gene3D" id="1.20.1250.20">
    <property type="entry name" value="MFS general substrate transporter like domains"/>
    <property type="match status" value="2"/>
</dbReference>
<comment type="catalytic activity">
    <reaction evidence="12">
        <text>L-histidyl-L-alpha-amino acid(out) = L-histidyl-L-alpha-amino acid(in)</text>
        <dbReference type="Rhea" id="RHEA:79379"/>
        <dbReference type="ChEBI" id="CHEBI:229964"/>
    </reaction>
</comment>
<feature type="transmembrane region" description="Helical" evidence="20">
    <location>
        <begin position="144"/>
        <end position="165"/>
    </location>
</feature>
<keyword evidence="20" id="KW-0472">Membrane</keyword>
<evidence type="ECO:0000256" key="14">
    <source>
        <dbReference type="ARBA" id="ARBA00044924"/>
    </source>
</evidence>
<dbReference type="Pfam" id="PF07690">
    <property type="entry name" value="MFS_1"/>
    <property type="match status" value="1"/>
</dbReference>
<evidence type="ECO:0000256" key="17">
    <source>
        <dbReference type="ARBA" id="ARBA00045709"/>
    </source>
</evidence>
<comment type="catalytic activity">
    <reaction evidence="2">
        <text>L-lysyl-L-alanine(out) = L-lysyl-L-alanine(in)</text>
        <dbReference type="Rhea" id="RHEA:79399"/>
        <dbReference type="ChEBI" id="CHEBI:229954"/>
    </reaction>
</comment>
<feature type="transmembrane region" description="Helical" evidence="20">
    <location>
        <begin position="212"/>
        <end position="235"/>
    </location>
</feature>
<dbReference type="PROSITE" id="PS50850">
    <property type="entry name" value="MFS"/>
    <property type="match status" value="1"/>
</dbReference>
<dbReference type="PANTHER" id="PTHR23512:SF12">
    <property type="entry name" value="TRANSPORTER, PUTATIVE (AFU_ORTHOLOGUE AFUA_4G00260)-RELATED"/>
    <property type="match status" value="1"/>
</dbReference>
<feature type="transmembrane region" description="Helical" evidence="20">
    <location>
        <begin position="52"/>
        <end position="72"/>
    </location>
</feature>
<comment type="function">
    <text evidence="17">Lysosomal dipeptide uniporter that selectively exports lysine, arginine or histidine-containing dipeptides with a net positive charge from the lysosome lumen into the cytosol. Could play a role in a specific type of protein O-glycosylation indirectly regulating macrophages migration and tissue invasion. Also essential for liver homeostasis.</text>
</comment>
<feature type="domain" description="Major facilitator superfamily (MFS) profile" evidence="21">
    <location>
        <begin position="54"/>
        <end position="456"/>
    </location>
</feature>
<feature type="region of interest" description="Disordered" evidence="19">
    <location>
        <begin position="1"/>
        <end position="34"/>
    </location>
</feature>
<comment type="catalytic activity">
    <reaction evidence="10">
        <text>L-lysyl-L-lysine(out) = L-lysyl-L-lysine(in)</text>
        <dbReference type="Rhea" id="RHEA:79403"/>
        <dbReference type="ChEBI" id="CHEBI:229956"/>
    </reaction>
</comment>
<evidence type="ECO:0000256" key="4">
    <source>
        <dbReference type="ARBA" id="ARBA00044881"/>
    </source>
</evidence>
<dbReference type="InterPro" id="IPR036259">
    <property type="entry name" value="MFS_trans_sf"/>
</dbReference>
<name>A0A9P6YL62_RHIOR</name>
<reference evidence="22" key="1">
    <citation type="journal article" date="2020" name="Microb. Genom.">
        <title>Genetic diversity of clinical and environmental Mucorales isolates obtained from an investigation of mucormycosis cases among solid organ transplant recipients.</title>
        <authorList>
            <person name="Nguyen M.H."/>
            <person name="Kaul D."/>
            <person name="Muto C."/>
            <person name="Cheng S.J."/>
            <person name="Richter R.A."/>
            <person name="Bruno V.M."/>
            <person name="Liu G."/>
            <person name="Beyhan S."/>
            <person name="Sundermann A.J."/>
            <person name="Mounaud S."/>
            <person name="Pasculle A.W."/>
            <person name="Nierman W.C."/>
            <person name="Driscoll E."/>
            <person name="Cumbie R."/>
            <person name="Clancy C.J."/>
            <person name="Dupont C.L."/>
        </authorList>
    </citation>
    <scope>NUCLEOTIDE SEQUENCE</scope>
    <source>
        <strain evidence="22">GL16</strain>
    </source>
</reference>
<evidence type="ECO:0000259" key="21">
    <source>
        <dbReference type="PROSITE" id="PS50850"/>
    </source>
</evidence>
<evidence type="ECO:0000256" key="2">
    <source>
        <dbReference type="ARBA" id="ARBA00044876"/>
    </source>
</evidence>
<keyword evidence="20" id="KW-0812">Transmembrane</keyword>
<evidence type="ECO:0000313" key="23">
    <source>
        <dbReference type="Proteomes" id="UP000717996"/>
    </source>
</evidence>
<dbReference type="OrthoDB" id="424834at2759"/>
<gene>
    <name evidence="22" type="ORF">G6F51_002045</name>
</gene>
<comment type="catalytic activity">
    <reaction evidence="3">
        <text>L-histidyl-glycine(out) = L-histidyl-glycine(in)</text>
        <dbReference type="Rhea" id="RHEA:79395"/>
        <dbReference type="ChEBI" id="CHEBI:229957"/>
    </reaction>
</comment>
<evidence type="ECO:0000256" key="13">
    <source>
        <dbReference type="ARBA" id="ARBA00044919"/>
    </source>
</evidence>
<organism evidence="22 23">
    <name type="scientific">Rhizopus oryzae</name>
    <name type="common">Mucormycosis agent</name>
    <name type="synonym">Rhizopus arrhizus var. delemar</name>
    <dbReference type="NCBI Taxonomy" id="64495"/>
    <lineage>
        <taxon>Eukaryota</taxon>
        <taxon>Fungi</taxon>
        <taxon>Fungi incertae sedis</taxon>
        <taxon>Mucoromycota</taxon>
        <taxon>Mucoromycotina</taxon>
        <taxon>Mucoromycetes</taxon>
        <taxon>Mucorales</taxon>
        <taxon>Mucorineae</taxon>
        <taxon>Rhizopodaceae</taxon>
        <taxon>Rhizopus</taxon>
    </lineage>
</organism>
<evidence type="ECO:0000256" key="9">
    <source>
        <dbReference type="ARBA" id="ARBA00044899"/>
    </source>
</evidence>
<dbReference type="GO" id="GO:0022857">
    <property type="term" value="F:transmembrane transporter activity"/>
    <property type="evidence" value="ECO:0007669"/>
    <property type="project" value="InterPro"/>
</dbReference>
<evidence type="ECO:0000256" key="19">
    <source>
        <dbReference type="SAM" id="MobiDB-lite"/>
    </source>
</evidence>
<evidence type="ECO:0000313" key="22">
    <source>
        <dbReference type="EMBL" id="KAG1551117.1"/>
    </source>
</evidence>
<dbReference type="SUPFAM" id="SSF103473">
    <property type="entry name" value="MFS general substrate transporter"/>
    <property type="match status" value="1"/>
</dbReference>
<evidence type="ECO:0000256" key="18">
    <source>
        <dbReference type="ARBA" id="ARBA00046376"/>
    </source>
</evidence>
<comment type="catalytic activity">
    <reaction evidence="9">
        <text>L-arginyl-L-alpha-amino acid(out) = L-arginyl-L-alpha-amino acid(in)</text>
        <dbReference type="Rhea" id="RHEA:79371"/>
        <dbReference type="ChEBI" id="CHEBI:84315"/>
    </reaction>
</comment>
<evidence type="ECO:0000256" key="20">
    <source>
        <dbReference type="SAM" id="Phobius"/>
    </source>
</evidence>
<evidence type="ECO:0000256" key="5">
    <source>
        <dbReference type="ARBA" id="ARBA00044884"/>
    </source>
</evidence>
<evidence type="ECO:0000256" key="7">
    <source>
        <dbReference type="ARBA" id="ARBA00044893"/>
    </source>
</evidence>
<evidence type="ECO:0000256" key="8">
    <source>
        <dbReference type="ARBA" id="ARBA00044898"/>
    </source>
</evidence>
<accession>A0A9P6YL62</accession>
<dbReference type="Proteomes" id="UP000717996">
    <property type="component" value="Unassembled WGS sequence"/>
</dbReference>
<comment type="catalytic activity">
    <reaction evidence="8">
        <text>L-aspartyl-L-lysine(out) = L-aspartyl-L-lysine(in)</text>
        <dbReference type="Rhea" id="RHEA:79411"/>
        <dbReference type="ChEBI" id="CHEBI:229953"/>
    </reaction>
</comment>
<feature type="transmembrane region" description="Helical" evidence="20">
    <location>
        <begin position="433"/>
        <end position="453"/>
    </location>
</feature>
<dbReference type="InterPro" id="IPR020846">
    <property type="entry name" value="MFS_dom"/>
</dbReference>
<feature type="transmembrane region" description="Helical" evidence="20">
    <location>
        <begin position="369"/>
        <end position="391"/>
    </location>
</feature>
<sequence length="530" mass="58112">MSAEKPDTANVYTTDEKQLAPDVSTPHSETETMDENQAGDTALANAPWQYKLIALVTALCFPIGSHFSASALSAMKSQIKSNLHIDNTRYGVISSSVSIINTIFPIFGGIFIDIFGSVWGTLAVNLIVIVGSLLTGIAAKYDSFGLMVAGRVIFGIGSGLIVTMQESILSKWFRTQNLAIAIGLQLSISRLATFLGTLVANPIATRTGDWVWSFWLSLIICCFSIIMNIIYALVVRHLRTRSGDRHGGVLTSQDIQKLKTRKRFNWRGVLHFPLIFWQILLIEFLYAAVWSSFQTISTEFVQLHFGSSAVLAGYKSSASQTVPIVATPLLGILMDMYGCRIDVLLVSSIFLILSTVLLGWTYVNAVVGMVFYSISLAFGPISMITSIGMVLPSDYIGTGLGMYKSSNNIGTTILDIVVGVVQDHTKNQAYTGVMVLFLVLACIGFVLICGLWATQYFALDNLLETSRKRRMALMQERNQQEIDLKKQGLDAYENTSIKFVNWICLTAFVVACIVAWVLFFVYSAGGSVSA</sequence>
<comment type="catalytic activity">
    <reaction evidence="4">
        <text>L-alpha-aminoacyl-L-arginine(out) = L-alpha-aminoacyl-L-arginine(in)</text>
        <dbReference type="Rhea" id="RHEA:79367"/>
        <dbReference type="ChEBI" id="CHEBI:229968"/>
    </reaction>
</comment>
<comment type="catalytic activity">
    <reaction evidence="14">
        <text>L-lysyl-glycine(out) = L-lysyl-glycine(in)</text>
        <dbReference type="Rhea" id="RHEA:79407"/>
        <dbReference type="ChEBI" id="CHEBI:191202"/>
    </reaction>
</comment>
<comment type="catalytic activity">
    <reaction evidence="11">
        <text>L-arginyl-glycine(out) = L-arginyl-glycine(in)</text>
        <dbReference type="Rhea" id="RHEA:79391"/>
        <dbReference type="ChEBI" id="CHEBI:229955"/>
    </reaction>
</comment>
<evidence type="ECO:0000256" key="12">
    <source>
        <dbReference type="ARBA" id="ARBA00044912"/>
    </source>
</evidence>
<comment type="subcellular location">
    <subcellularLocation>
        <location evidence="1">Membrane</location>
        <topology evidence="1">Multi-pass membrane protein</topology>
    </subcellularLocation>
</comment>
<evidence type="ECO:0000256" key="10">
    <source>
        <dbReference type="ARBA" id="ARBA00044900"/>
    </source>
</evidence>
<dbReference type="EMBL" id="JAANIT010000167">
    <property type="protein sequence ID" value="KAG1551117.1"/>
    <property type="molecule type" value="Genomic_DNA"/>
</dbReference>
<evidence type="ECO:0000256" key="6">
    <source>
        <dbReference type="ARBA" id="ARBA00044891"/>
    </source>
</evidence>
<comment type="subunit">
    <text evidence="18">Homodimer. Interacts with lysosomal protein GLMP (via lumenal domain); the interaction starts while both proteins are still in the endoplasmic reticulum and is required for stabilization of MFSD1 in lysosomes but has no direct effect on its targeting to lysosomes or transporter activity.</text>
</comment>
<feature type="transmembrane region" description="Helical" evidence="20">
    <location>
        <begin position="499"/>
        <end position="522"/>
    </location>
</feature>
<dbReference type="GO" id="GO:0016020">
    <property type="term" value="C:membrane"/>
    <property type="evidence" value="ECO:0007669"/>
    <property type="project" value="UniProtKB-SubCell"/>
</dbReference>
<comment type="catalytic activity">
    <reaction evidence="5">
        <text>L-alpha-aminoacyl-L-histidine(out) = L-alpha-aminoacyl-L-histidine(in)</text>
        <dbReference type="Rhea" id="RHEA:79375"/>
        <dbReference type="ChEBI" id="CHEBI:229967"/>
    </reaction>
</comment>
<comment type="caution">
    <text evidence="22">The sequence shown here is derived from an EMBL/GenBank/DDBJ whole genome shotgun (WGS) entry which is preliminary data.</text>
</comment>
<dbReference type="OMA" id="TWTLWGG"/>
<feature type="transmembrane region" description="Helical" evidence="20">
    <location>
        <begin position="269"/>
        <end position="289"/>
    </location>
</feature>
<evidence type="ECO:0000256" key="3">
    <source>
        <dbReference type="ARBA" id="ARBA00044878"/>
    </source>
</evidence>
<feature type="transmembrane region" description="Helical" evidence="20">
    <location>
        <begin position="92"/>
        <end position="112"/>
    </location>
</feature>
<feature type="transmembrane region" description="Helical" evidence="20">
    <location>
        <begin position="119"/>
        <end position="138"/>
    </location>
</feature>